<evidence type="ECO:0000256" key="3">
    <source>
        <dbReference type="ARBA" id="ARBA00022833"/>
    </source>
</evidence>
<dbReference type="OrthoDB" id="5894at2759"/>
<dbReference type="InterPro" id="IPR003604">
    <property type="entry name" value="Matrin/U1-like-C_Znf_C2H2"/>
</dbReference>
<dbReference type="GO" id="GO:0008270">
    <property type="term" value="F:zinc ion binding"/>
    <property type="evidence" value="ECO:0007669"/>
    <property type="project" value="UniProtKB-KW"/>
</dbReference>
<feature type="domain" description="C2H2-type" evidence="7">
    <location>
        <begin position="518"/>
        <end position="547"/>
    </location>
</feature>
<sequence>MGAEQSSPRNASPAQDNAAVKTCYYELLGVGRQASADEIKKAYRKKALELHPDRNYGDVENATIKFAEVQSAYEVLSDPQERAWYDSHRESILRADGGASEEEQFEHNVRLTSARDIVGLIGRFNTSVPFTDAPNGFYGILRGTFETLATEENLACDWQGIDPIQYPEFGGAEDDYEAVVKPFYRVWANFSTKKTFSWRDAYKSSDAPDRATRRLIEKENRRLREEGIREFNDAVRALVAFVRKRDPRFIPNAQSEADRQKILRDAAAAQAARSRAANQAKLNQHVVPDWAKTSGPETEDSFTESSESEVEHIECVVCGKTFKSEKQYETHEKSKKHIKAVQALQREMRQESRRLNLDGSSVDGPSTLTEAPEGFDKLDLDSTGAEGANESTTKPNRENGAKSEGENLWEVKEPEGSKAEIDIPKQSPRQAMENQSDSSDVDDEYAPRADVENRLASSLSEAKIAEEGMDNSDPITVASPTLSDLNGTGKQKLGKAKAKRAKKAARQEMETAEINQGFECVTCRSTFSSRTKLFNHIKELNHAQPVAKTAKSKNSKKNR</sequence>
<dbReference type="GO" id="GO:0005737">
    <property type="term" value="C:cytoplasm"/>
    <property type="evidence" value="ECO:0007669"/>
    <property type="project" value="TreeGrafter"/>
</dbReference>
<feature type="region of interest" description="Disordered" evidence="5">
    <location>
        <begin position="274"/>
        <end position="307"/>
    </location>
</feature>
<protein>
    <recommendedName>
        <fullName evidence="10">J domain-containing protein</fullName>
    </recommendedName>
</protein>
<dbReference type="Pfam" id="PF12171">
    <property type="entry name" value="zf-C2H2_jaz"/>
    <property type="match status" value="1"/>
</dbReference>
<dbReference type="SUPFAM" id="SSF46565">
    <property type="entry name" value="Chaperone J-domain"/>
    <property type="match status" value="1"/>
</dbReference>
<dbReference type="SMART" id="SM00271">
    <property type="entry name" value="DnaJ"/>
    <property type="match status" value="1"/>
</dbReference>
<dbReference type="Pfam" id="PF21884">
    <property type="entry name" value="ZUO1-like_ZHD"/>
    <property type="match status" value="1"/>
</dbReference>
<dbReference type="InterPro" id="IPR001623">
    <property type="entry name" value="DnaJ_domain"/>
</dbReference>
<dbReference type="InterPro" id="IPR018253">
    <property type="entry name" value="DnaJ_domain_CS"/>
</dbReference>
<dbReference type="GeneID" id="36570138"/>
<organism evidence="8 9">
    <name type="scientific">Amorphotheca resinae ATCC 22711</name>
    <dbReference type="NCBI Taxonomy" id="857342"/>
    <lineage>
        <taxon>Eukaryota</taxon>
        <taxon>Fungi</taxon>
        <taxon>Dikarya</taxon>
        <taxon>Ascomycota</taxon>
        <taxon>Pezizomycotina</taxon>
        <taxon>Leotiomycetes</taxon>
        <taxon>Helotiales</taxon>
        <taxon>Amorphothecaceae</taxon>
        <taxon>Amorphotheca</taxon>
    </lineage>
</organism>
<feature type="compositionally biased region" description="Basic and acidic residues" evidence="5">
    <location>
        <begin position="346"/>
        <end position="356"/>
    </location>
</feature>
<feature type="region of interest" description="Disordered" evidence="5">
    <location>
        <begin position="465"/>
        <end position="496"/>
    </location>
</feature>
<dbReference type="InParanoid" id="A0A2T3AS74"/>
<dbReference type="STRING" id="857342.A0A2T3AS74"/>
<evidence type="ECO:0000313" key="8">
    <source>
        <dbReference type="EMBL" id="PSS09204.1"/>
    </source>
</evidence>
<dbReference type="PANTHER" id="PTHR44029">
    <property type="entry name" value="DNAJ HOMOLOG SUBFAMILY C MEMBER 21"/>
    <property type="match status" value="1"/>
</dbReference>
<evidence type="ECO:0000256" key="5">
    <source>
        <dbReference type="SAM" id="MobiDB-lite"/>
    </source>
</evidence>
<feature type="compositionally biased region" description="Polar residues" evidence="5">
    <location>
        <begin position="478"/>
        <end position="489"/>
    </location>
</feature>
<evidence type="ECO:0000259" key="6">
    <source>
        <dbReference type="PROSITE" id="PS50076"/>
    </source>
</evidence>
<dbReference type="InterPro" id="IPR054076">
    <property type="entry name" value="ZUO1-like_ZHD"/>
</dbReference>
<accession>A0A2T3AS74</accession>
<dbReference type="RefSeq" id="XP_024717502.1">
    <property type="nucleotide sequence ID" value="XM_024862057.1"/>
</dbReference>
<dbReference type="InterPro" id="IPR036869">
    <property type="entry name" value="J_dom_sf"/>
</dbReference>
<dbReference type="InterPro" id="IPR022755">
    <property type="entry name" value="Znf_C2H2_jaz"/>
</dbReference>
<reference evidence="8 9" key="1">
    <citation type="journal article" date="2018" name="New Phytol.">
        <title>Comparative genomics and transcriptomics depict ericoid mycorrhizal fungi as versatile saprotrophs and plant mutualists.</title>
        <authorList>
            <person name="Martino E."/>
            <person name="Morin E."/>
            <person name="Grelet G.A."/>
            <person name="Kuo A."/>
            <person name="Kohler A."/>
            <person name="Daghino S."/>
            <person name="Barry K.W."/>
            <person name="Cichocki N."/>
            <person name="Clum A."/>
            <person name="Dockter R.B."/>
            <person name="Hainaut M."/>
            <person name="Kuo R.C."/>
            <person name="LaButti K."/>
            <person name="Lindahl B.D."/>
            <person name="Lindquist E.A."/>
            <person name="Lipzen A."/>
            <person name="Khouja H.R."/>
            <person name="Magnuson J."/>
            <person name="Murat C."/>
            <person name="Ohm R.A."/>
            <person name="Singer S.W."/>
            <person name="Spatafora J.W."/>
            <person name="Wang M."/>
            <person name="Veneault-Fourrey C."/>
            <person name="Henrissat B."/>
            <person name="Grigoriev I.V."/>
            <person name="Martin F.M."/>
            <person name="Perotto S."/>
        </authorList>
    </citation>
    <scope>NUCLEOTIDE SEQUENCE [LARGE SCALE GENOMIC DNA]</scope>
    <source>
        <strain evidence="8 9">ATCC 22711</strain>
    </source>
</reference>
<dbReference type="PROSITE" id="PS50157">
    <property type="entry name" value="ZINC_FINGER_C2H2_2"/>
    <property type="match status" value="2"/>
</dbReference>
<feature type="domain" description="C2H2-type" evidence="7">
    <location>
        <begin position="313"/>
        <end position="337"/>
    </location>
</feature>
<evidence type="ECO:0000256" key="1">
    <source>
        <dbReference type="ARBA" id="ARBA00022723"/>
    </source>
</evidence>
<dbReference type="InterPro" id="IPR013087">
    <property type="entry name" value="Znf_C2H2_type"/>
</dbReference>
<dbReference type="Gene3D" id="3.30.160.60">
    <property type="entry name" value="Classic Zinc Finger"/>
    <property type="match status" value="1"/>
</dbReference>
<dbReference type="Proteomes" id="UP000241818">
    <property type="component" value="Unassembled WGS sequence"/>
</dbReference>
<feature type="compositionally biased region" description="Basic and acidic residues" evidence="5">
    <location>
        <begin position="395"/>
        <end position="423"/>
    </location>
</feature>
<evidence type="ECO:0000256" key="2">
    <source>
        <dbReference type="ARBA" id="ARBA00022771"/>
    </source>
</evidence>
<dbReference type="Gene3D" id="1.10.287.110">
    <property type="entry name" value="DnaJ domain"/>
    <property type="match status" value="1"/>
</dbReference>
<evidence type="ECO:0000313" key="9">
    <source>
        <dbReference type="Proteomes" id="UP000241818"/>
    </source>
</evidence>
<dbReference type="PROSITE" id="PS50076">
    <property type="entry name" value="DNAJ_2"/>
    <property type="match status" value="1"/>
</dbReference>
<dbReference type="CDD" id="cd06257">
    <property type="entry name" value="DnaJ"/>
    <property type="match status" value="1"/>
</dbReference>
<proteinExistence type="predicted"/>
<feature type="compositionally biased region" description="Acidic residues" evidence="5">
    <location>
        <begin position="297"/>
        <end position="307"/>
    </location>
</feature>
<evidence type="ECO:0000259" key="7">
    <source>
        <dbReference type="PROSITE" id="PS50157"/>
    </source>
</evidence>
<dbReference type="SUPFAM" id="SSF57667">
    <property type="entry name" value="beta-beta-alpha zinc fingers"/>
    <property type="match status" value="1"/>
</dbReference>
<name>A0A2T3AS74_AMORE</name>
<dbReference type="PROSITE" id="PS00636">
    <property type="entry name" value="DNAJ_1"/>
    <property type="match status" value="1"/>
</dbReference>
<dbReference type="InterPro" id="IPR036236">
    <property type="entry name" value="Znf_C2H2_sf"/>
</dbReference>
<dbReference type="AlphaFoldDB" id="A0A2T3AS74"/>
<keyword evidence="2 4" id="KW-0863">Zinc-finger</keyword>
<feature type="domain" description="J" evidence="6">
    <location>
        <begin position="23"/>
        <end position="89"/>
    </location>
</feature>
<gene>
    <name evidence="8" type="ORF">M430DRAFT_128205</name>
</gene>
<evidence type="ECO:0000256" key="4">
    <source>
        <dbReference type="PROSITE-ProRule" id="PRU00042"/>
    </source>
</evidence>
<dbReference type="Pfam" id="PF00226">
    <property type="entry name" value="DnaJ"/>
    <property type="match status" value="1"/>
</dbReference>
<dbReference type="EMBL" id="KZ679017">
    <property type="protein sequence ID" value="PSS09204.1"/>
    <property type="molecule type" value="Genomic_DNA"/>
</dbReference>
<dbReference type="FunFam" id="1.10.287.110:FF:000046">
    <property type="entry name" value="dnaJ homolog subfamily C member 21"/>
    <property type="match status" value="1"/>
</dbReference>
<keyword evidence="9" id="KW-1185">Reference proteome</keyword>
<dbReference type="InterPro" id="IPR051964">
    <property type="entry name" value="Chaperone_stress_response"/>
</dbReference>
<evidence type="ECO:0008006" key="10">
    <source>
        <dbReference type="Google" id="ProtNLM"/>
    </source>
</evidence>
<feature type="compositionally biased region" description="Polar residues" evidence="5">
    <location>
        <begin position="427"/>
        <end position="438"/>
    </location>
</feature>
<dbReference type="PROSITE" id="PS00028">
    <property type="entry name" value="ZINC_FINGER_C2H2_1"/>
    <property type="match status" value="2"/>
</dbReference>
<dbReference type="SMART" id="SM00355">
    <property type="entry name" value="ZnF_C2H2"/>
    <property type="match status" value="2"/>
</dbReference>
<dbReference type="PRINTS" id="PR00625">
    <property type="entry name" value="JDOMAIN"/>
</dbReference>
<keyword evidence="3" id="KW-0862">Zinc</keyword>
<dbReference type="GO" id="GO:0003676">
    <property type="term" value="F:nucleic acid binding"/>
    <property type="evidence" value="ECO:0007669"/>
    <property type="project" value="InterPro"/>
</dbReference>
<dbReference type="PANTHER" id="PTHR44029:SF1">
    <property type="entry name" value="DNAJ HOMOLOG SUBFAMILY C MEMBER 21"/>
    <property type="match status" value="1"/>
</dbReference>
<dbReference type="SMART" id="SM00451">
    <property type="entry name" value="ZnF_U1"/>
    <property type="match status" value="2"/>
</dbReference>
<feature type="region of interest" description="Disordered" evidence="5">
    <location>
        <begin position="345"/>
        <end position="453"/>
    </location>
</feature>
<keyword evidence="1" id="KW-0479">Metal-binding</keyword>